<keyword evidence="2" id="KW-1185">Reference proteome</keyword>
<dbReference type="GO" id="GO:0005509">
    <property type="term" value="F:calcium ion binding"/>
    <property type="evidence" value="ECO:0007669"/>
    <property type="project" value="InterPro"/>
</dbReference>
<dbReference type="EMBL" id="JROU02001358">
    <property type="protein sequence ID" value="OEH76706.1"/>
    <property type="molecule type" value="Genomic_DNA"/>
</dbReference>
<accession>A0A1D3CZR7</accession>
<reference evidence="1 2" key="1">
    <citation type="journal article" date="2016" name="BMC Genomics">
        <title>Comparative genomics reveals Cyclospora cayetanensis possesses coccidia-like metabolism and invasion components but unique surface antigens.</title>
        <authorList>
            <person name="Liu S."/>
            <person name="Wang L."/>
            <person name="Zheng H."/>
            <person name="Xu Z."/>
            <person name="Roellig D.M."/>
            <person name="Li N."/>
            <person name="Frace M.A."/>
            <person name="Tang K."/>
            <person name="Arrowood M.J."/>
            <person name="Moss D.M."/>
            <person name="Zhang L."/>
            <person name="Feng Y."/>
            <person name="Xiao L."/>
        </authorList>
    </citation>
    <scope>NUCLEOTIDE SEQUENCE [LARGE SCALE GENOMIC DNA]</scope>
    <source>
        <strain evidence="1 2">CHN_HEN01</strain>
    </source>
</reference>
<dbReference type="InterPro" id="IPR002048">
    <property type="entry name" value="EF_hand_dom"/>
</dbReference>
<dbReference type="SUPFAM" id="SSF47473">
    <property type="entry name" value="EF-hand"/>
    <property type="match status" value="2"/>
</dbReference>
<dbReference type="VEuPathDB" id="ToxoDB:LOC34624116"/>
<dbReference type="Pfam" id="PF13499">
    <property type="entry name" value="EF-hand_7"/>
    <property type="match status" value="2"/>
</dbReference>
<dbReference type="VEuPathDB" id="ToxoDB:cyc_08370"/>
<protein>
    <submittedName>
        <fullName evidence="1">Membrane-associated calcum-binding</fullName>
    </submittedName>
</protein>
<dbReference type="Gene3D" id="1.10.238.10">
    <property type="entry name" value="EF-hand"/>
    <property type="match status" value="3"/>
</dbReference>
<dbReference type="PANTHER" id="PTHR10827">
    <property type="entry name" value="RETICULOCALBIN"/>
    <property type="match status" value="1"/>
</dbReference>
<proteinExistence type="predicted"/>
<dbReference type="InterPro" id="IPR011992">
    <property type="entry name" value="EF-hand-dom_pair"/>
</dbReference>
<dbReference type="Proteomes" id="UP000095192">
    <property type="component" value="Unassembled WGS sequence"/>
</dbReference>
<gene>
    <name evidence="1" type="ORF">cyc_08370</name>
</gene>
<dbReference type="Pfam" id="PF13202">
    <property type="entry name" value="EF-hand_5"/>
    <property type="match status" value="1"/>
</dbReference>
<dbReference type="OrthoDB" id="26525at2759"/>
<dbReference type="PROSITE" id="PS00018">
    <property type="entry name" value="EF_HAND_1"/>
    <property type="match status" value="4"/>
</dbReference>
<dbReference type="GeneID" id="34624116"/>
<dbReference type="InterPro" id="IPR018247">
    <property type="entry name" value="EF_Hand_1_Ca_BS"/>
</dbReference>
<comment type="caution">
    <text evidence="1">The sequence shown here is derived from an EMBL/GenBank/DDBJ whole genome shotgun (WGS) entry which is preliminary data.</text>
</comment>
<dbReference type="AlphaFoldDB" id="A0A1D3CZR7"/>
<name>A0A1D3CZR7_9EIME</name>
<organism evidence="1 2">
    <name type="scientific">Cyclospora cayetanensis</name>
    <dbReference type="NCBI Taxonomy" id="88456"/>
    <lineage>
        <taxon>Eukaryota</taxon>
        <taxon>Sar</taxon>
        <taxon>Alveolata</taxon>
        <taxon>Apicomplexa</taxon>
        <taxon>Conoidasida</taxon>
        <taxon>Coccidia</taxon>
        <taxon>Eucoccidiorida</taxon>
        <taxon>Eimeriorina</taxon>
        <taxon>Eimeriidae</taxon>
        <taxon>Cyclospora</taxon>
    </lineage>
</organism>
<sequence>MKFTTSAAVAAVVVLMSAGTEGSSPTEQTPKLSGEKLAELMQLSLREIRKRMDSIFALVDTDKNDEISKDEAEKWSTKLKEAMHKHQVKQEFISIDKNNDGKITLEELEVTYTDGADAANQEAHKQEVHKRFVAVDKDKSGSLSLEEVTILMDPGKDDVLMQIEVDEIMAAQDKDKDGSISLDEFLLNEGGTLTDPEKEELTKEFSTYDKNSDGKIDEAELRTVIEDPHAHDLQQMLDALNAEMEDGKITKDQWQDKFETFSVSMLTDNGELLRFPEEYEGIELPFQGISVGPGEEDELKHDEL</sequence>
<dbReference type="PROSITE" id="PS50222">
    <property type="entry name" value="EF_HAND_2"/>
    <property type="match status" value="4"/>
</dbReference>
<dbReference type="SMART" id="SM00054">
    <property type="entry name" value="EFh"/>
    <property type="match status" value="5"/>
</dbReference>
<evidence type="ECO:0000313" key="1">
    <source>
        <dbReference type="EMBL" id="OEH76706.1"/>
    </source>
</evidence>
<evidence type="ECO:0000313" key="2">
    <source>
        <dbReference type="Proteomes" id="UP000095192"/>
    </source>
</evidence>
<dbReference type="PANTHER" id="PTHR10827:SF85">
    <property type="entry name" value="CALCIUM-BINDING PROTEIN"/>
    <property type="match status" value="1"/>
</dbReference>